<sequence length="104" mass="11719">MRYLIALALLWALRRLLPAKGRHRTPDLRQEICGWAGPIPAHVLARTMPLDPDNHLIVRPYVLLWEEELQRQEERREALFAASAGLPDTSYTYPGAHSLPGAAA</sequence>
<comment type="caution">
    <text evidence="1">The sequence shown here is derived from an EMBL/GenBank/DDBJ whole genome shotgun (WGS) entry which is preliminary data.</text>
</comment>
<evidence type="ECO:0000313" key="1">
    <source>
        <dbReference type="EMBL" id="GAA2238125.1"/>
    </source>
</evidence>
<accession>A0ABP5QJU3</accession>
<organism evidence="1 2">
    <name type="scientific">Kitasatospora cystarginea</name>
    <dbReference type="NCBI Taxonomy" id="58350"/>
    <lineage>
        <taxon>Bacteria</taxon>
        <taxon>Bacillati</taxon>
        <taxon>Actinomycetota</taxon>
        <taxon>Actinomycetes</taxon>
        <taxon>Kitasatosporales</taxon>
        <taxon>Streptomycetaceae</taxon>
        <taxon>Kitasatospora</taxon>
    </lineage>
</organism>
<keyword evidence="2" id="KW-1185">Reference proteome</keyword>
<reference evidence="2" key="1">
    <citation type="journal article" date="2019" name="Int. J. Syst. Evol. Microbiol.">
        <title>The Global Catalogue of Microorganisms (GCM) 10K type strain sequencing project: providing services to taxonomists for standard genome sequencing and annotation.</title>
        <authorList>
            <consortium name="The Broad Institute Genomics Platform"/>
            <consortium name="The Broad Institute Genome Sequencing Center for Infectious Disease"/>
            <person name="Wu L."/>
            <person name="Ma J."/>
        </authorList>
    </citation>
    <scope>NUCLEOTIDE SEQUENCE [LARGE SCALE GENOMIC DNA]</scope>
    <source>
        <strain evidence="2">JCM 7356</strain>
    </source>
</reference>
<proteinExistence type="predicted"/>
<gene>
    <name evidence="1" type="ORF">GCM10010430_18930</name>
</gene>
<dbReference type="EMBL" id="BAAATR010000006">
    <property type="protein sequence ID" value="GAA2238125.1"/>
    <property type="molecule type" value="Genomic_DNA"/>
</dbReference>
<dbReference type="RefSeq" id="WP_344635806.1">
    <property type="nucleotide sequence ID" value="NZ_BAAATR010000006.1"/>
</dbReference>
<evidence type="ECO:0000313" key="2">
    <source>
        <dbReference type="Proteomes" id="UP001500305"/>
    </source>
</evidence>
<dbReference type="Proteomes" id="UP001500305">
    <property type="component" value="Unassembled WGS sequence"/>
</dbReference>
<name>A0ABP5QJU3_9ACTN</name>
<protein>
    <submittedName>
        <fullName evidence="1">Uncharacterized protein</fullName>
    </submittedName>
</protein>